<sequence length="191" mass="20589">MYELLLVCAYLLGSFSFAIALSRYYGNSDPRAQGSGNPGATNMLRVAGKRLAILTLLGDLSKGLLPILIAQALDYSPQQQAWVGLAAVIGHLYPIYFNFRGGKGVATTAGMLLGLYPPAALLALAVWLLTFSLTRISSLAALSSVPLCLPLLAWQQPQALLPVSVLSVLLVWRHRNNLKNLLAGNEPNFRE</sequence>
<keyword evidence="5 10" id="KW-1133">Transmembrane helix</keyword>
<dbReference type="Proteomes" id="UP001212189">
    <property type="component" value="Chromosome"/>
</dbReference>
<organism evidence="11 12">
    <name type="scientific">Denitrificimonas caeni</name>
    <dbReference type="NCBI Taxonomy" id="521720"/>
    <lineage>
        <taxon>Bacteria</taxon>
        <taxon>Pseudomonadati</taxon>
        <taxon>Pseudomonadota</taxon>
        <taxon>Gammaproteobacteria</taxon>
        <taxon>Pseudomonadales</taxon>
        <taxon>Pseudomonadaceae</taxon>
        <taxon>Denitrificimonas</taxon>
    </lineage>
</organism>
<keyword evidence="6 10" id="KW-0443">Lipid metabolism</keyword>
<feature type="transmembrane region" description="Helical" evidence="10">
    <location>
        <begin position="81"/>
        <end position="99"/>
    </location>
</feature>
<reference evidence="11 12" key="1">
    <citation type="submission" date="2022-12" db="EMBL/GenBank/DDBJ databases">
        <title>Coexistence and Characterization of a Novel Tigecycline Resistance gene tet(X) variant and blaNDM-1 in a Pseudomonas caeni Isolate of Chicken Origin.</title>
        <authorList>
            <person name="Lu X."/>
            <person name="Zhang L."/>
            <person name="Li R."/>
            <person name="Wang Z."/>
        </authorList>
    </citation>
    <scope>NUCLEOTIDE SEQUENCE [LARGE SCALE GENOMIC DNA]</scope>
    <source>
        <strain evidence="11 12">CE14</strain>
    </source>
</reference>
<dbReference type="HAMAP" id="MF_01043">
    <property type="entry name" value="PlsY"/>
    <property type="match status" value="1"/>
</dbReference>
<dbReference type="EC" id="2.3.1.275" evidence="10"/>
<dbReference type="GO" id="GO:0008654">
    <property type="term" value="P:phospholipid biosynthetic process"/>
    <property type="evidence" value="ECO:0007669"/>
    <property type="project" value="UniProtKB-UniRule"/>
</dbReference>
<comment type="subunit">
    <text evidence="10">Probably interacts with PlsX.</text>
</comment>
<dbReference type="InterPro" id="IPR003811">
    <property type="entry name" value="G3P_acylTferase_PlsY"/>
</dbReference>
<dbReference type="GO" id="GO:0043772">
    <property type="term" value="F:acyl-phosphate glycerol-3-phosphate acyltransferase activity"/>
    <property type="evidence" value="ECO:0007669"/>
    <property type="project" value="UniProtKB-UniRule"/>
</dbReference>
<dbReference type="RefSeq" id="WP_269818879.1">
    <property type="nucleotide sequence ID" value="NZ_CP114976.1"/>
</dbReference>
<keyword evidence="4 10" id="KW-0812">Transmembrane</keyword>
<dbReference type="PANTHER" id="PTHR30309">
    <property type="entry name" value="INNER MEMBRANE PROTEIN YGIH"/>
    <property type="match status" value="1"/>
</dbReference>
<keyword evidence="3 10" id="KW-0808">Transferase</keyword>
<feature type="transmembrane region" description="Helical" evidence="10">
    <location>
        <begin position="153"/>
        <end position="172"/>
    </location>
</feature>
<evidence type="ECO:0000256" key="4">
    <source>
        <dbReference type="ARBA" id="ARBA00022692"/>
    </source>
</evidence>
<comment type="subcellular location">
    <subcellularLocation>
        <location evidence="10">Cell membrane</location>
        <topology evidence="10">Multi-pass membrane protein</topology>
    </subcellularLocation>
</comment>
<evidence type="ECO:0000256" key="1">
    <source>
        <dbReference type="ARBA" id="ARBA00022475"/>
    </source>
</evidence>
<keyword evidence="8 10" id="KW-0594">Phospholipid biosynthesis</keyword>
<evidence type="ECO:0000256" key="10">
    <source>
        <dbReference type="HAMAP-Rule" id="MF_01043"/>
    </source>
</evidence>
<evidence type="ECO:0000256" key="8">
    <source>
        <dbReference type="ARBA" id="ARBA00023209"/>
    </source>
</evidence>
<dbReference type="SMART" id="SM01207">
    <property type="entry name" value="G3P_acyltransf"/>
    <property type="match status" value="1"/>
</dbReference>
<evidence type="ECO:0000256" key="6">
    <source>
        <dbReference type="ARBA" id="ARBA00023098"/>
    </source>
</evidence>
<proteinExistence type="inferred from homology"/>
<keyword evidence="7 10" id="KW-0472">Membrane</keyword>
<evidence type="ECO:0000256" key="5">
    <source>
        <dbReference type="ARBA" id="ARBA00022989"/>
    </source>
</evidence>
<gene>
    <name evidence="10 11" type="primary">plsY</name>
    <name evidence="11" type="ORF">O6P33_03595</name>
</gene>
<evidence type="ECO:0000256" key="3">
    <source>
        <dbReference type="ARBA" id="ARBA00022679"/>
    </source>
</evidence>
<keyword evidence="9 10" id="KW-1208">Phospholipid metabolism</keyword>
<comment type="pathway">
    <text evidence="10">Lipid metabolism; phospholipid metabolism.</text>
</comment>
<keyword evidence="12" id="KW-1185">Reference proteome</keyword>
<accession>A0AAE9VPH2</accession>
<dbReference type="AlphaFoldDB" id="A0AAE9VPH2"/>
<keyword evidence="11" id="KW-0012">Acyltransferase</keyword>
<keyword evidence="2 10" id="KW-0444">Lipid biosynthesis</keyword>
<evidence type="ECO:0000256" key="7">
    <source>
        <dbReference type="ARBA" id="ARBA00023136"/>
    </source>
</evidence>
<evidence type="ECO:0000313" key="11">
    <source>
        <dbReference type="EMBL" id="WBE25935.1"/>
    </source>
</evidence>
<dbReference type="PANTHER" id="PTHR30309:SF0">
    <property type="entry name" value="GLYCEROL-3-PHOSPHATE ACYLTRANSFERASE-RELATED"/>
    <property type="match status" value="1"/>
</dbReference>
<dbReference type="NCBIfam" id="TIGR00023">
    <property type="entry name" value="glycerol-3-phosphate 1-O-acyltransferase PlsY"/>
    <property type="match status" value="1"/>
</dbReference>
<name>A0AAE9VPH2_9GAMM</name>
<comment type="catalytic activity">
    <reaction evidence="10">
        <text>an acyl phosphate + sn-glycerol 3-phosphate = a 1-acyl-sn-glycero-3-phosphate + phosphate</text>
        <dbReference type="Rhea" id="RHEA:34075"/>
        <dbReference type="ChEBI" id="CHEBI:43474"/>
        <dbReference type="ChEBI" id="CHEBI:57597"/>
        <dbReference type="ChEBI" id="CHEBI:57970"/>
        <dbReference type="ChEBI" id="CHEBI:59918"/>
        <dbReference type="EC" id="2.3.1.275"/>
    </reaction>
</comment>
<evidence type="ECO:0000313" key="12">
    <source>
        <dbReference type="Proteomes" id="UP001212189"/>
    </source>
</evidence>
<comment type="caution">
    <text evidence="10">Lacks conserved residue(s) required for the propagation of feature annotation.</text>
</comment>
<dbReference type="GO" id="GO:0005886">
    <property type="term" value="C:plasma membrane"/>
    <property type="evidence" value="ECO:0007669"/>
    <property type="project" value="UniProtKB-SubCell"/>
</dbReference>
<evidence type="ECO:0000256" key="2">
    <source>
        <dbReference type="ARBA" id="ARBA00022516"/>
    </source>
</evidence>
<dbReference type="Pfam" id="PF02660">
    <property type="entry name" value="G3P_acyltransf"/>
    <property type="match status" value="1"/>
</dbReference>
<protein>
    <recommendedName>
        <fullName evidence="10">Glycerol-3-phosphate acyltransferase</fullName>
    </recommendedName>
    <alternativeName>
        <fullName evidence="10">Acyl-PO4 G3P acyltransferase</fullName>
    </alternativeName>
    <alternativeName>
        <fullName evidence="10">Acyl-phosphate--glycerol-3-phosphate acyltransferase</fullName>
    </alternativeName>
    <alternativeName>
        <fullName evidence="10">G3P acyltransferase</fullName>
        <shortName evidence="10">GPAT</shortName>
        <ecNumber evidence="10">2.3.1.275</ecNumber>
    </alternativeName>
    <alternativeName>
        <fullName evidence="10">Lysophosphatidic acid synthase</fullName>
        <shortName evidence="10">LPA synthase</shortName>
    </alternativeName>
</protein>
<feature type="transmembrane region" description="Helical" evidence="10">
    <location>
        <begin position="111"/>
        <end position="133"/>
    </location>
</feature>
<comment type="function">
    <text evidence="10">Catalyzes the transfer of an acyl group from acyl-phosphate (acyl-PO(4)) to glycerol-3-phosphate (G3P) to form lysophosphatidic acid (LPA). This enzyme utilizes acyl-phosphate as fatty acyl donor, but not acyl-CoA or acyl-ACP.</text>
</comment>
<dbReference type="EMBL" id="CP114976">
    <property type="protein sequence ID" value="WBE25935.1"/>
    <property type="molecule type" value="Genomic_DNA"/>
</dbReference>
<evidence type="ECO:0000256" key="9">
    <source>
        <dbReference type="ARBA" id="ARBA00023264"/>
    </source>
</evidence>
<dbReference type="KEGG" id="dce:O6P33_03595"/>
<keyword evidence="1 10" id="KW-1003">Cell membrane</keyword>
<comment type="similarity">
    <text evidence="10">Belongs to the PlsY family.</text>
</comment>